<dbReference type="RefSeq" id="WP_407278211.1">
    <property type="nucleotide sequence ID" value="NZ_CP141259.1"/>
</dbReference>
<evidence type="ECO:0000256" key="1">
    <source>
        <dbReference type="SAM" id="Coils"/>
    </source>
</evidence>
<name>A0ABZ1AGT5_AROEV</name>
<accession>A0ABZ1AGT5</accession>
<feature type="coiled-coil region" evidence="1">
    <location>
        <begin position="285"/>
        <end position="319"/>
    </location>
</feature>
<reference evidence="3 4" key="1">
    <citation type="submission" date="2023-12" db="EMBL/GenBank/DDBJ databases">
        <title>A. evansii MAY27, complete genome.</title>
        <authorList>
            <person name="Wang Y."/>
        </authorList>
    </citation>
    <scope>NUCLEOTIDE SEQUENCE [LARGE SCALE GENOMIC DNA]</scope>
    <source>
        <strain evidence="3 4">MAY27</strain>
    </source>
</reference>
<keyword evidence="4" id="KW-1185">Reference proteome</keyword>
<dbReference type="Proteomes" id="UP001626593">
    <property type="component" value="Chromosome"/>
</dbReference>
<sequence>MSQTLTREDLYELVWSKPKTALAKEFGLSDVALGKACAAARVPVPPRGYWAAHAAGKTVRRIPLPRRGLGESGSVEIGRRTGWYHDEPIGELPPRPEFAETLDVVFERARKQAGKAALPRSLANPHAHIARLLAEDEERRKQAETQRYPIHSPKFDTPAAKRRLRLINAIFVGLSRASCRPSCRGDEAEELFAVVGDQAVAFSVMPLKRSRRNDRIFGPDDTKARLPLRIAVTAPQEYFGSVPSEWKDSETEPLEDRLHEIIVHLLVSGELQYRAGTLRHYEWLAERKRSRDEAARAARERAEQERREALLRKEAERRDRLISDAQNWRRAADIRAFVLAIRNHPEAAHHPEELERWVAWALSQADAMDVTRGPLSRLLPGQDELNSKAPDPAT</sequence>
<gene>
    <name evidence="3" type="ORF">U5817_17250</name>
</gene>
<proteinExistence type="predicted"/>
<evidence type="ECO:0000313" key="3">
    <source>
        <dbReference type="EMBL" id="WRL44948.1"/>
    </source>
</evidence>
<keyword evidence="1" id="KW-0175">Coiled coil</keyword>
<organism evidence="3 4">
    <name type="scientific">Aromatoleum evansii</name>
    <name type="common">Azoarcus evansii</name>
    <dbReference type="NCBI Taxonomy" id="59406"/>
    <lineage>
        <taxon>Bacteria</taxon>
        <taxon>Pseudomonadati</taxon>
        <taxon>Pseudomonadota</taxon>
        <taxon>Betaproteobacteria</taxon>
        <taxon>Rhodocyclales</taxon>
        <taxon>Rhodocyclaceae</taxon>
        <taxon>Aromatoleum</taxon>
    </lineage>
</organism>
<dbReference type="EMBL" id="CP141259">
    <property type="protein sequence ID" value="WRL44948.1"/>
    <property type="molecule type" value="Genomic_DNA"/>
</dbReference>
<feature type="region of interest" description="Disordered" evidence="2">
    <location>
        <begin position="374"/>
        <end position="394"/>
    </location>
</feature>
<evidence type="ECO:0000313" key="4">
    <source>
        <dbReference type="Proteomes" id="UP001626593"/>
    </source>
</evidence>
<evidence type="ECO:0000256" key="2">
    <source>
        <dbReference type="SAM" id="MobiDB-lite"/>
    </source>
</evidence>
<protein>
    <submittedName>
        <fullName evidence="3">Uncharacterized protein</fullName>
    </submittedName>
</protein>